<organism evidence="2 3">
    <name type="scientific">Planktothricoides raciborskii FACHB-1370</name>
    <dbReference type="NCBI Taxonomy" id="2949576"/>
    <lineage>
        <taxon>Bacteria</taxon>
        <taxon>Bacillati</taxon>
        <taxon>Cyanobacteriota</taxon>
        <taxon>Cyanophyceae</taxon>
        <taxon>Oscillatoriophycideae</taxon>
        <taxon>Oscillatoriales</taxon>
        <taxon>Oscillatoriaceae</taxon>
        <taxon>Planktothricoides</taxon>
    </lineage>
</organism>
<dbReference type="InterPro" id="IPR036322">
    <property type="entry name" value="WD40_repeat_dom_sf"/>
</dbReference>
<keyword evidence="1" id="KW-0853">WD repeat</keyword>
<keyword evidence="3" id="KW-1185">Reference proteome</keyword>
<comment type="caution">
    <text evidence="2">The sequence shown here is derived from an EMBL/GenBank/DDBJ whole genome shotgun (WGS) entry which is preliminary data.</text>
</comment>
<dbReference type="SMART" id="SM00320">
    <property type="entry name" value="WD40"/>
    <property type="match status" value="1"/>
</dbReference>
<sequence>MKIWTRDGEERQTLIGHSTITWDATFSPYGQIIAFGDDNNLIKLWNQNGEELQTWDIPLKLMGFNLVPMVRRLFLRVPINQLLFGL</sequence>
<feature type="repeat" description="WD" evidence="1">
    <location>
        <begin position="14"/>
        <end position="46"/>
    </location>
</feature>
<dbReference type="Proteomes" id="UP000641954">
    <property type="component" value="Unassembled WGS sequence"/>
</dbReference>
<dbReference type="PROSITE" id="PS50082">
    <property type="entry name" value="WD_REPEATS_2"/>
    <property type="match status" value="1"/>
</dbReference>
<reference evidence="2 3" key="1">
    <citation type="journal article" date="2020" name="ISME J.">
        <title>Comparative genomics reveals insights into cyanobacterial evolution and habitat adaptation.</title>
        <authorList>
            <person name="Chen M.Y."/>
            <person name="Teng W.K."/>
            <person name="Zhao L."/>
            <person name="Hu C.X."/>
            <person name="Zhou Y.K."/>
            <person name="Han B.P."/>
            <person name="Song L.R."/>
            <person name="Shu W.S."/>
        </authorList>
    </citation>
    <scope>NUCLEOTIDE SEQUENCE [LARGE SCALE GENOMIC DNA]</scope>
    <source>
        <strain evidence="2 3">FACHB-1370</strain>
    </source>
</reference>
<accession>A0ABR8E9X4</accession>
<dbReference type="SUPFAM" id="SSF50978">
    <property type="entry name" value="WD40 repeat-like"/>
    <property type="match status" value="1"/>
</dbReference>
<name>A0ABR8E9X4_9CYAN</name>
<dbReference type="EMBL" id="JACJSK010000001">
    <property type="protein sequence ID" value="MBD2542416.1"/>
    <property type="molecule type" value="Genomic_DNA"/>
</dbReference>
<dbReference type="InterPro" id="IPR001680">
    <property type="entry name" value="WD40_rpt"/>
</dbReference>
<evidence type="ECO:0000256" key="1">
    <source>
        <dbReference type="PROSITE-ProRule" id="PRU00221"/>
    </source>
</evidence>
<evidence type="ECO:0000313" key="3">
    <source>
        <dbReference type="Proteomes" id="UP000641954"/>
    </source>
</evidence>
<gene>
    <name evidence="2" type="ORF">H6G72_00690</name>
</gene>
<proteinExistence type="predicted"/>
<dbReference type="Gene3D" id="2.130.10.10">
    <property type="entry name" value="YVTN repeat-like/Quinoprotein amine dehydrogenase"/>
    <property type="match status" value="1"/>
</dbReference>
<evidence type="ECO:0008006" key="4">
    <source>
        <dbReference type="Google" id="ProtNLM"/>
    </source>
</evidence>
<protein>
    <recommendedName>
        <fullName evidence="4">WD40 repeat-containing protein</fullName>
    </recommendedName>
</protein>
<dbReference type="InterPro" id="IPR015943">
    <property type="entry name" value="WD40/YVTN_repeat-like_dom_sf"/>
</dbReference>
<evidence type="ECO:0000313" key="2">
    <source>
        <dbReference type="EMBL" id="MBD2542416.1"/>
    </source>
</evidence>